<organism evidence="1">
    <name type="scientific">hydrothermal vent metagenome</name>
    <dbReference type="NCBI Taxonomy" id="652676"/>
    <lineage>
        <taxon>unclassified sequences</taxon>
        <taxon>metagenomes</taxon>
        <taxon>ecological metagenomes</taxon>
    </lineage>
</organism>
<dbReference type="AlphaFoldDB" id="A0A3B0TQ76"/>
<reference evidence="1" key="1">
    <citation type="submission" date="2018-06" db="EMBL/GenBank/DDBJ databases">
        <authorList>
            <person name="Zhirakovskaya E."/>
        </authorList>
    </citation>
    <scope>NUCLEOTIDE SEQUENCE</scope>
</reference>
<proteinExistence type="predicted"/>
<dbReference type="EMBL" id="UOEQ01000255">
    <property type="protein sequence ID" value="VAW20108.1"/>
    <property type="molecule type" value="Genomic_DNA"/>
</dbReference>
<name>A0A3B0TQ76_9ZZZZ</name>
<accession>A0A3B0TQ76</accession>
<evidence type="ECO:0000313" key="1">
    <source>
        <dbReference type="EMBL" id="VAW20108.1"/>
    </source>
</evidence>
<sequence length="49" mass="5641">MRLVLEFTSGPFFRILEPGFLDVKFRSNPVFCSFLALEHAFISVSDKCQ</sequence>
<protein>
    <submittedName>
        <fullName evidence="1">Uncharacterized protein</fullName>
    </submittedName>
</protein>
<gene>
    <name evidence="1" type="ORF">MNBD_ALPHA11-1354</name>
</gene>